<gene>
    <name evidence="3" type="ORF">CW362_24840</name>
</gene>
<dbReference type="Proteomes" id="UP000236178">
    <property type="component" value="Unassembled WGS sequence"/>
</dbReference>
<keyword evidence="3" id="KW-0547">Nucleotide-binding</keyword>
<dbReference type="InterPro" id="IPR036890">
    <property type="entry name" value="HATPase_C_sf"/>
</dbReference>
<sequence length="136" mass="14738">MTTVEPPRAFGPGLGVRLERDSQAAAHARRMVRTFLGGLPRAVPRETAEAVMLVVSELVTNVVRHARGRLCSLDLEDMGHGVGISVSDDDPDPPRPRHLDLTGRGGFGWPLVRRLSSELTVLSRPDGKTVHAVVSF</sequence>
<dbReference type="PANTHER" id="PTHR35526:SF3">
    <property type="entry name" value="ANTI-SIGMA-F FACTOR RSBW"/>
    <property type="match status" value="1"/>
</dbReference>
<proteinExistence type="predicted"/>
<evidence type="ECO:0000259" key="2">
    <source>
        <dbReference type="Pfam" id="PF13581"/>
    </source>
</evidence>
<name>A0A2I0SK44_9ACTN</name>
<comment type="caution">
    <text evidence="3">The sequence shown here is derived from an EMBL/GenBank/DDBJ whole genome shotgun (WGS) entry which is preliminary data.</text>
</comment>
<dbReference type="CDD" id="cd16936">
    <property type="entry name" value="HATPase_RsbW-like"/>
    <property type="match status" value="1"/>
</dbReference>
<keyword evidence="1" id="KW-0418">Kinase</keyword>
<dbReference type="EMBL" id="PJOS01000053">
    <property type="protein sequence ID" value="PKT70313.1"/>
    <property type="molecule type" value="Genomic_DNA"/>
</dbReference>
<keyword evidence="1" id="KW-0723">Serine/threonine-protein kinase</keyword>
<dbReference type="AlphaFoldDB" id="A0A2I0SK44"/>
<dbReference type="OrthoDB" id="5184679at2"/>
<keyword evidence="3" id="KW-0067">ATP-binding</keyword>
<organism evidence="3 4">
    <name type="scientific">Streptomyces populi</name>
    <dbReference type="NCBI Taxonomy" id="2058924"/>
    <lineage>
        <taxon>Bacteria</taxon>
        <taxon>Bacillati</taxon>
        <taxon>Actinomycetota</taxon>
        <taxon>Actinomycetes</taxon>
        <taxon>Kitasatosporales</taxon>
        <taxon>Streptomycetaceae</taxon>
        <taxon>Streptomyces</taxon>
    </lineage>
</organism>
<dbReference type="GO" id="GO:0004674">
    <property type="term" value="F:protein serine/threonine kinase activity"/>
    <property type="evidence" value="ECO:0007669"/>
    <property type="project" value="UniProtKB-KW"/>
</dbReference>
<evidence type="ECO:0000313" key="4">
    <source>
        <dbReference type="Proteomes" id="UP000236178"/>
    </source>
</evidence>
<dbReference type="GO" id="GO:0005524">
    <property type="term" value="F:ATP binding"/>
    <property type="evidence" value="ECO:0007669"/>
    <property type="project" value="UniProtKB-KW"/>
</dbReference>
<accession>A0A2I0SK44</accession>
<keyword evidence="1" id="KW-0808">Transferase</keyword>
<evidence type="ECO:0000313" key="3">
    <source>
        <dbReference type="EMBL" id="PKT70313.1"/>
    </source>
</evidence>
<dbReference type="Pfam" id="PF13581">
    <property type="entry name" value="HATPase_c_2"/>
    <property type="match status" value="1"/>
</dbReference>
<dbReference type="Gene3D" id="3.30.565.10">
    <property type="entry name" value="Histidine kinase-like ATPase, C-terminal domain"/>
    <property type="match status" value="1"/>
</dbReference>
<keyword evidence="4" id="KW-1185">Reference proteome</keyword>
<dbReference type="InterPro" id="IPR050267">
    <property type="entry name" value="Anti-sigma-factor_SerPK"/>
</dbReference>
<evidence type="ECO:0000256" key="1">
    <source>
        <dbReference type="ARBA" id="ARBA00022527"/>
    </source>
</evidence>
<feature type="domain" description="Histidine kinase/HSP90-like ATPase" evidence="2">
    <location>
        <begin position="24"/>
        <end position="132"/>
    </location>
</feature>
<dbReference type="InterPro" id="IPR003594">
    <property type="entry name" value="HATPase_dom"/>
</dbReference>
<dbReference type="SUPFAM" id="SSF55874">
    <property type="entry name" value="ATPase domain of HSP90 chaperone/DNA topoisomerase II/histidine kinase"/>
    <property type="match status" value="1"/>
</dbReference>
<reference evidence="3 4" key="1">
    <citation type="submission" date="2017-12" db="EMBL/GenBank/DDBJ databases">
        <title>Streptomyces populusis sp. nov., a novel endophytic actinobacterium isolated from stems of Populus adenopoda Maxim.</title>
        <authorList>
            <person name="Wang Z."/>
        </authorList>
    </citation>
    <scope>NUCLEOTIDE SEQUENCE [LARGE SCALE GENOMIC DNA]</scope>
    <source>
        <strain evidence="3 4">A249</strain>
    </source>
</reference>
<dbReference type="PANTHER" id="PTHR35526">
    <property type="entry name" value="ANTI-SIGMA-F FACTOR RSBW-RELATED"/>
    <property type="match status" value="1"/>
</dbReference>
<protein>
    <submittedName>
        <fullName evidence="3">ATP-binding protein</fullName>
    </submittedName>
</protein>
<dbReference type="RefSeq" id="WP_103551754.1">
    <property type="nucleotide sequence ID" value="NZ_JBHJSK010000007.1"/>
</dbReference>